<keyword evidence="2 3" id="KW-0560">Oxidoreductase</keyword>
<dbReference type="RefSeq" id="WP_229931903.1">
    <property type="nucleotide sequence ID" value="NZ_CAJHOF010000001.1"/>
</dbReference>
<evidence type="ECO:0000256" key="1">
    <source>
        <dbReference type="ARBA" id="ARBA00022630"/>
    </source>
</evidence>
<reference evidence="3 4" key="1">
    <citation type="submission" date="2020-11" db="EMBL/GenBank/DDBJ databases">
        <authorList>
            <person name="Peeters C."/>
        </authorList>
    </citation>
    <scope>NUCLEOTIDE SEQUENCE [LARGE SCALE GENOMIC DNA]</scope>
    <source>
        <strain evidence="3 4">LMG 7974</strain>
    </source>
</reference>
<sequence>MSSLYDLVVIGAGPSGIACAIEAKLNGLQKVILLEKADQNNQTIRKFYKEGKRVDKEYKGQDSTTRGKVEFFDGTRESTLEYFDKLLDEHKVEIVYGCDVECVKKDANELEVITPKGNYKTKNAVVSIGKMGKPNKPDYKIPLPLNAVVNYNLNNVKATEKVLIVGGGNSAVEYAIDLAGKNEVTLAYRRDTFARVNDINLENLAKCEAEATVKVRLNHDIQSVEDEGGKVKINYKDGKTRIYDRVVYAIGGSSPVDFLQKCGVEVDEKSNAVVNDVCESNVSGLYVSGDLIKTGGSIVVGINHAYEIVKDIIKKRG</sequence>
<evidence type="ECO:0000256" key="2">
    <source>
        <dbReference type="ARBA" id="ARBA00023002"/>
    </source>
</evidence>
<gene>
    <name evidence="3" type="primary">czcO</name>
    <name evidence="3" type="ORF">LMG7974_00076</name>
</gene>
<keyword evidence="4" id="KW-1185">Reference proteome</keyword>
<accession>A0ABM8Q1R4</accession>
<proteinExistence type="predicted"/>
<comment type="caution">
    <text evidence="3">The sequence shown here is derived from an EMBL/GenBank/DDBJ whole genome shotgun (WGS) entry which is preliminary data.</text>
</comment>
<dbReference type="EMBL" id="CAJHOF010000001">
    <property type="protein sequence ID" value="CAD7286772.1"/>
    <property type="molecule type" value="Genomic_DNA"/>
</dbReference>
<name>A0ABM8Q1R4_9BACT</name>
<dbReference type="PRINTS" id="PR00469">
    <property type="entry name" value="PNDRDTASEII"/>
</dbReference>
<dbReference type="InterPro" id="IPR050097">
    <property type="entry name" value="Ferredoxin-NADP_redctase_2"/>
</dbReference>
<protein>
    <submittedName>
        <fullName evidence="3">Oxidoreductase CzcO</fullName>
        <ecNumber evidence="3">1.-.-.-</ecNumber>
    </submittedName>
</protein>
<keyword evidence="1" id="KW-0285">Flavoprotein</keyword>
<dbReference type="InterPro" id="IPR036188">
    <property type="entry name" value="FAD/NAD-bd_sf"/>
</dbReference>
<dbReference type="PRINTS" id="PR00368">
    <property type="entry name" value="FADPNR"/>
</dbReference>
<organism evidence="3 4">
    <name type="scientific">Campylobacter majalis</name>
    <dbReference type="NCBI Taxonomy" id="2790656"/>
    <lineage>
        <taxon>Bacteria</taxon>
        <taxon>Pseudomonadati</taxon>
        <taxon>Campylobacterota</taxon>
        <taxon>Epsilonproteobacteria</taxon>
        <taxon>Campylobacterales</taxon>
        <taxon>Campylobacteraceae</taxon>
        <taxon>Campylobacter</taxon>
    </lineage>
</organism>
<dbReference type="SUPFAM" id="SSF51905">
    <property type="entry name" value="FAD/NAD(P)-binding domain"/>
    <property type="match status" value="1"/>
</dbReference>
<dbReference type="Gene3D" id="3.50.50.60">
    <property type="entry name" value="FAD/NAD(P)-binding domain"/>
    <property type="match status" value="2"/>
</dbReference>
<dbReference type="EC" id="1.-.-.-" evidence="3"/>
<evidence type="ECO:0000313" key="4">
    <source>
        <dbReference type="Proteomes" id="UP000789803"/>
    </source>
</evidence>
<dbReference type="Pfam" id="PF13738">
    <property type="entry name" value="Pyr_redox_3"/>
    <property type="match status" value="1"/>
</dbReference>
<dbReference type="GO" id="GO:0016491">
    <property type="term" value="F:oxidoreductase activity"/>
    <property type="evidence" value="ECO:0007669"/>
    <property type="project" value="UniProtKB-KW"/>
</dbReference>
<dbReference type="Proteomes" id="UP000789803">
    <property type="component" value="Unassembled WGS sequence"/>
</dbReference>
<dbReference type="PANTHER" id="PTHR48105">
    <property type="entry name" value="THIOREDOXIN REDUCTASE 1-RELATED-RELATED"/>
    <property type="match status" value="1"/>
</dbReference>
<evidence type="ECO:0000313" key="3">
    <source>
        <dbReference type="EMBL" id="CAD7286772.1"/>
    </source>
</evidence>